<dbReference type="Gene3D" id="3.30.700.10">
    <property type="entry name" value="Glycoprotein, Type 4 Pilin"/>
    <property type="match status" value="1"/>
</dbReference>
<evidence type="ECO:0000313" key="7">
    <source>
        <dbReference type="Proteomes" id="UP001596317"/>
    </source>
</evidence>
<keyword evidence="3" id="KW-0574">Periplasm</keyword>
<evidence type="ECO:0000256" key="2">
    <source>
        <dbReference type="ARBA" id="ARBA00004418"/>
    </source>
</evidence>
<keyword evidence="5" id="KW-0472">Membrane</keyword>
<keyword evidence="5" id="KW-1133">Transmembrane helix</keyword>
<dbReference type="Proteomes" id="UP001596317">
    <property type="component" value="Unassembled WGS sequence"/>
</dbReference>
<feature type="transmembrane region" description="Helical" evidence="5">
    <location>
        <begin position="6"/>
        <end position="28"/>
    </location>
</feature>
<sequence>MERGFTLVELLVVVVILALLGSIMLMTYAGSLERGRTQAARAHAQLAAQTTNSVLAVRPDLNAAMFDGLDCMKAHTFAPAGVTLGSNATYPTYPDAPDAVTGCVLSPTSARSVVATVTVGGQTFREGQ</sequence>
<keyword evidence="7" id="KW-1185">Reference proteome</keyword>
<dbReference type="InterPro" id="IPR045584">
    <property type="entry name" value="Pilin-like"/>
</dbReference>
<proteinExistence type="predicted"/>
<evidence type="ECO:0000256" key="4">
    <source>
        <dbReference type="ARBA" id="ARBA00023237"/>
    </source>
</evidence>
<comment type="subcellular location">
    <subcellularLocation>
        <location evidence="1">Cell outer membrane</location>
        <topology evidence="1">Single-pass membrane protein</topology>
    </subcellularLocation>
    <subcellularLocation>
        <location evidence="2">Periplasm</location>
    </subcellularLocation>
</comment>
<keyword evidence="5" id="KW-0812">Transmembrane</keyword>
<reference evidence="7" key="1">
    <citation type="journal article" date="2019" name="Int. J. Syst. Evol. Microbiol.">
        <title>The Global Catalogue of Microorganisms (GCM) 10K type strain sequencing project: providing services to taxonomists for standard genome sequencing and annotation.</title>
        <authorList>
            <consortium name="The Broad Institute Genomics Platform"/>
            <consortium name="The Broad Institute Genome Sequencing Center for Infectious Disease"/>
            <person name="Wu L."/>
            <person name="Ma J."/>
        </authorList>
    </citation>
    <scope>NUCLEOTIDE SEQUENCE [LARGE SCALE GENOMIC DNA]</scope>
    <source>
        <strain evidence="7">CCUG 63830</strain>
    </source>
</reference>
<evidence type="ECO:0000256" key="5">
    <source>
        <dbReference type="SAM" id="Phobius"/>
    </source>
</evidence>
<evidence type="ECO:0000313" key="6">
    <source>
        <dbReference type="EMBL" id="MFC6663661.1"/>
    </source>
</evidence>
<dbReference type="EMBL" id="JBHSWB010000004">
    <property type="protein sequence ID" value="MFC6663661.1"/>
    <property type="molecule type" value="Genomic_DNA"/>
</dbReference>
<protein>
    <submittedName>
        <fullName evidence="6">Prepilin-type N-terminal cleavage/methylation domain-containing protein</fullName>
    </submittedName>
</protein>
<dbReference type="Pfam" id="PF07963">
    <property type="entry name" value="N_methyl"/>
    <property type="match status" value="1"/>
</dbReference>
<dbReference type="SUPFAM" id="SSF54523">
    <property type="entry name" value="Pili subunits"/>
    <property type="match status" value="1"/>
</dbReference>
<dbReference type="InterPro" id="IPR012902">
    <property type="entry name" value="N_methyl_site"/>
</dbReference>
<name>A0ABW1ZRS1_9DEIO</name>
<dbReference type="NCBIfam" id="TIGR02532">
    <property type="entry name" value="IV_pilin_GFxxxE"/>
    <property type="match status" value="1"/>
</dbReference>
<gene>
    <name evidence="6" type="ORF">ACFP90_26980</name>
</gene>
<evidence type="ECO:0000256" key="1">
    <source>
        <dbReference type="ARBA" id="ARBA00004203"/>
    </source>
</evidence>
<evidence type="ECO:0000256" key="3">
    <source>
        <dbReference type="ARBA" id="ARBA00022764"/>
    </source>
</evidence>
<accession>A0ABW1ZRS1</accession>
<comment type="caution">
    <text evidence="6">The sequence shown here is derived from an EMBL/GenBank/DDBJ whole genome shotgun (WGS) entry which is preliminary data.</text>
</comment>
<keyword evidence="4" id="KW-0998">Cell outer membrane</keyword>
<dbReference type="RefSeq" id="WP_224609764.1">
    <property type="nucleotide sequence ID" value="NZ_JAIQXV010000012.1"/>
</dbReference>
<dbReference type="PROSITE" id="PS00409">
    <property type="entry name" value="PROKAR_NTER_METHYL"/>
    <property type="match status" value="1"/>
</dbReference>
<organism evidence="6 7">
    <name type="scientific">Deinococcus multiflagellatus</name>
    <dbReference type="NCBI Taxonomy" id="1656887"/>
    <lineage>
        <taxon>Bacteria</taxon>
        <taxon>Thermotogati</taxon>
        <taxon>Deinococcota</taxon>
        <taxon>Deinococci</taxon>
        <taxon>Deinococcales</taxon>
        <taxon>Deinococcaceae</taxon>
        <taxon>Deinococcus</taxon>
    </lineage>
</organism>